<evidence type="ECO:0008006" key="3">
    <source>
        <dbReference type="Google" id="ProtNLM"/>
    </source>
</evidence>
<gene>
    <name evidence="1" type="ORF">R7226_06920</name>
</gene>
<sequence>MAVSPRRKTSFEVDFAKVEAARDILGTRSLTDTVDAALEEVIRVRQRRQLVELLFEPGALDPDATADAWR</sequence>
<dbReference type="Proteomes" id="UP001284601">
    <property type="component" value="Unassembled WGS sequence"/>
</dbReference>
<proteinExistence type="predicted"/>
<organism evidence="1 2">
    <name type="scientific">Conexibacter stalactiti</name>
    <dbReference type="NCBI Taxonomy" id="1940611"/>
    <lineage>
        <taxon>Bacteria</taxon>
        <taxon>Bacillati</taxon>
        <taxon>Actinomycetota</taxon>
        <taxon>Thermoleophilia</taxon>
        <taxon>Solirubrobacterales</taxon>
        <taxon>Conexibacteraceae</taxon>
        <taxon>Conexibacter</taxon>
    </lineage>
</organism>
<dbReference type="EMBL" id="JAWSTH010000011">
    <property type="protein sequence ID" value="MDW5594059.1"/>
    <property type="molecule type" value="Genomic_DNA"/>
</dbReference>
<comment type="caution">
    <text evidence="1">The sequence shown here is derived from an EMBL/GenBank/DDBJ whole genome shotgun (WGS) entry which is preliminary data.</text>
</comment>
<dbReference type="RefSeq" id="WP_318596317.1">
    <property type="nucleotide sequence ID" value="NZ_JAWSTH010000011.1"/>
</dbReference>
<reference evidence="2" key="1">
    <citation type="submission" date="2023-07" db="EMBL/GenBank/DDBJ databases">
        <title>Conexibacter stalactiti sp. nov., isolated from stalactites in a lava cave and emended description of the genus Conexibacter.</title>
        <authorList>
            <person name="Lee S.D."/>
        </authorList>
    </citation>
    <scope>NUCLEOTIDE SEQUENCE [LARGE SCALE GENOMIC DNA]</scope>
    <source>
        <strain evidence="2">KCTC 39840</strain>
    </source>
</reference>
<accession>A0ABU4HMX3</accession>
<name>A0ABU4HMX3_9ACTN</name>
<evidence type="ECO:0000313" key="2">
    <source>
        <dbReference type="Proteomes" id="UP001284601"/>
    </source>
</evidence>
<keyword evidence="2" id="KW-1185">Reference proteome</keyword>
<evidence type="ECO:0000313" key="1">
    <source>
        <dbReference type="EMBL" id="MDW5594059.1"/>
    </source>
</evidence>
<protein>
    <recommendedName>
        <fullName evidence="3">DUF2191 domain-containing protein</fullName>
    </recommendedName>
</protein>